<dbReference type="GO" id="GO:0005975">
    <property type="term" value="P:carbohydrate metabolic process"/>
    <property type="evidence" value="ECO:0007669"/>
    <property type="project" value="UniProtKB-ARBA"/>
</dbReference>
<gene>
    <name evidence="3" type="ORF">F4559_005870</name>
</gene>
<keyword evidence="2" id="KW-0732">Signal</keyword>
<feature type="transmembrane region" description="Helical" evidence="1">
    <location>
        <begin position="445"/>
        <end position="463"/>
    </location>
</feature>
<keyword evidence="1" id="KW-0472">Membrane</keyword>
<dbReference type="InterPro" id="IPR013783">
    <property type="entry name" value="Ig-like_fold"/>
</dbReference>
<protein>
    <submittedName>
        <fullName evidence="3">Uncharacterized protein YjeT (DUF2065 family)</fullName>
    </submittedName>
</protein>
<evidence type="ECO:0000256" key="2">
    <source>
        <dbReference type="SAM" id="SignalP"/>
    </source>
</evidence>
<organism evidence="3 4">
    <name type="scientific">Saccharothrix violaceirubra</name>
    <dbReference type="NCBI Taxonomy" id="413306"/>
    <lineage>
        <taxon>Bacteria</taxon>
        <taxon>Bacillati</taxon>
        <taxon>Actinomycetota</taxon>
        <taxon>Actinomycetes</taxon>
        <taxon>Pseudonocardiales</taxon>
        <taxon>Pseudonocardiaceae</taxon>
        <taxon>Saccharothrix</taxon>
    </lineage>
</organism>
<keyword evidence="1" id="KW-0812">Transmembrane</keyword>
<dbReference type="Proteomes" id="UP000542674">
    <property type="component" value="Unassembled WGS sequence"/>
</dbReference>
<keyword evidence="4" id="KW-1185">Reference proteome</keyword>
<comment type="caution">
    <text evidence="3">The sequence shown here is derived from an EMBL/GenBank/DDBJ whole genome shotgun (WGS) entry which is preliminary data.</text>
</comment>
<dbReference type="Gene3D" id="2.60.40.10">
    <property type="entry name" value="Immunoglobulins"/>
    <property type="match status" value="1"/>
</dbReference>
<feature type="chain" id="PRO_5039524560" evidence="2">
    <location>
        <begin position="27"/>
        <end position="471"/>
    </location>
</feature>
<keyword evidence="1" id="KW-1133">Transmembrane helix</keyword>
<reference evidence="3 4" key="1">
    <citation type="submission" date="2020-08" db="EMBL/GenBank/DDBJ databases">
        <title>Sequencing the genomes of 1000 actinobacteria strains.</title>
        <authorList>
            <person name="Klenk H.-P."/>
        </authorList>
    </citation>
    <scope>NUCLEOTIDE SEQUENCE [LARGE SCALE GENOMIC DNA]</scope>
    <source>
        <strain evidence="3 4">DSM 45084</strain>
    </source>
</reference>
<proteinExistence type="predicted"/>
<evidence type="ECO:0000313" key="4">
    <source>
        <dbReference type="Proteomes" id="UP000542674"/>
    </source>
</evidence>
<dbReference type="RefSeq" id="WP_184674098.1">
    <property type="nucleotide sequence ID" value="NZ_BAABAI010000014.1"/>
</dbReference>
<dbReference type="AlphaFoldDB" id="A0A7W7T8H7"/>
<name>A0A7W7T8H7_9PSEU</name>
<feature type="signal peptide" evidence="2">
    <location>
        <begin position="1"/>
        <end position="26"/>
    </location>
</feature>
<dbReference type="EMBL" id="JACHJS010000001">
    <property type="protein sequence ID" value="MBB4968511.1"/>
    <property type="molecule type" value="Genomic_DNA"/>
</dbReference>
<evidence type="ECO:0000256" key="1">
    <source>
        <dbReference type="SAM" id="Phobius"/>
    </source>
</evidence>
<sequence length="471" mass="49300">MRWRRLGAAAVAVGVVLLVAPGVSDAAAEEGIGYTTPAQGYIAKPGNTDWVGSYIWRGKHVWCVQYALLAPDSDVEYSDGDELRTKAGADLPDDVASYISYLLLRYSTTTSADESAALAHLLHSWTAAPQPGLELDPDVATYLTVAYDEQFHYDGLPPTAQQAVNTLRQDAIANRGPWTVTATEPEDSQTIGTPGAWRIDVTKADDSPVRGAPLTVEVVGGELENGGTTGEFTTPTDGTALEVQVTPTEEEVSLVVKLDSPADRPVVHVPDQGQGAAMQRIVTTGGEKKLTAQAETVARTAPAEVRTVKTDSETGRPIGGVALRFTAGDGVSPAIGQDDRPLVGADDKPVVIQTADDGSITVPEVRTPQEVCVVEVAAPRGYEEDFDPNAPPKVCTTAQPGQKVDLALRNKPNKPIVPLKIPAGVDGSGVVATGASTTRTDAGALIGYGGGVLVAGVLLGAWVRRRATART</sequence>
<evidence type="ECO:0000313" key="3">
    <source>
        <dbReference type="EMBL" id="MBB4968511.1"/>
    </source>
</evidence>
<accession>A0A7W7T8H7</accession>